<gene>
    <name evidence="4" type="ORF">FHS77_000002</name>
</gene>
<accession>A0A841M1J3</accession>
<reference evidence="4 5" key="1">
    <citation type="submission" date="2020-08" db="EMBL/GenBank/DDBJ databases">
        <title>Genomic Encyclopedia of Type Strains, Phase IV (KMG-IV): sequencing the most valuable type-strain genomes for metagenomic binning, comparative biology and taxonomic classification.</title>
        <authorList>
            <person name="Goeker M."/>
        </authorList>
    </citation>
    <scope>NUCLEOTIDE SEQUENCE [LARGE SCALE GENOMIC DNA]</scope>
    <source>
        <strain evidence="4 5">DSM 22336</strain>
    </source>
</reference>
<proteinExistence type="predicted"/>
<feature type="compositionally biased region" description="Polar residues" evidence="2">
    <location>
        <begin position="223"/>
        <end position="241"/>
    </location>
</feature>
<evidence type="ECO:0000256" key="1">
    <source>
        <dbReference type="SAM" id="Coils"/>
    </source>
</evidence>
<evidence type="ECO:0000313" key="5">
    <source>
        <dbReference type="Proteomes" id="UP000555393"/>
    </source>
</evidence>
<evidence type="ECO:0000313" key="4">
    <source>
        <dbReference type="EMBL" id="MBB6259494.1"/>
    </source>
</evidence>
<feature type="region of interest" description="Disordered" evidence="2">
    <location>
        <begin position="142"/>
        <end position="181"/>
    </location>
</feature>
<dbReference type="Proteomes" id="UP000555393">
    <property type="component" value="Unassembled WGS sequence"/>
</dbReference>
<name>A0A841M1J3_9HYPH</name>
<comment type="caution">
    <text evidence="4">The sequence shown here is derived from an EMBL/GenBank/DDBJ whole genome shotgun (WGS) entry which is preliminary data.</text>
</comment>
<evidence type="ECO:0000256" key="2">
    <source>
        <dbReference type="SAM" id="MobiDB-lite"/>
    </source>
</evidence>
<feature type="compositionally biased region" description="Polar residues" evidence="2">
    <location>
        <begin position="267"/>
        <end position="277"/>
    </location>
</feature>
<feature type="compositionally biased region" description="Polar residues" evidence="2">
    <location>
        <begin position="142"/>
        <end position="156"/>
    </location>
</feature>
<keyword evidence="1" id="KW-0175">Coiled coil</keyword>
<evidence type="ECO:0000256" key="3">
    <source>
        <dbReference type="SAM" id="Phobius"/>
    </source>
</evidence>
<dbReference type="EMBL" id="JACIIU010000001">
    <property type="protein sequence ID" value="MBB6259494.1"/>
    <property type="molecule type" value="Genomic_DNA"/>
</dbReference>
<keyword evidence="3" id="KW-0472">Membrane</keyword>
<keyword evidence="3" id="KW-1133">Transmembrane helix</keyword>
<protein>
    <recommendedName>
        <fullName evidence="6">Lipoprotein</fullName>
    </recommendedName>
</protein>
<feature type="compositionally biased region" description="Basic and acidic residues" evidence="2">
    <location>
        <begin position="168"/>
        <end position="181"/>
    </location>
</feature>
<dbReference type="RefSeq" id="WP_184218185.1">
    <property type="nucleotide sequence ID" value="NZ_JACIIU010000001.1"/>
</dbReference>
<keyword evidence="3" id="KW-0812">Transmembrane</keyword>
<keyword evidence="5" id="KW-1185">Reference proteome</keyword>
<feature type="region of interest" description="Disordered" evidence="2">
    <location>
        <begin position="207"/>
        <end position="277"/>
    </location>
</feature>
<feature type="coiled-coil region" evidence="1">
    <location>
        <begin position="88"/>
        <end position="122"/>
    </location>
</feature>
<dbReference type="PROSITE" id="PS51257">
    <property type="entry name" value="PROKAR_LIPOPROTEIN"/>
    <property type="match status" value="1"/>
</dbReference>
<feature type="transmembrane region" description="Helical" evidence="3">
    <location>
        <begin position="7"/>
        <end position="26"/>
    </location>
</feature>
<dbReference type="AlphaFoldDB" id="A0A841M1J3"/>
<organism evidence="4 5">
    <name type="scientific">Paenochrobactrum gallinarii</name>
    <dbReference type="NCBI Taxonomy" id="643673"/>
    <lineage>
        <taxon>Bacteria</taxon>
        <taxon>Pseudomonadati</taxon>
        <taxon>Pseudomonadota</taxon>
        <taxon>Alphaproteobacteria</taxon>
        <taxon>Hyphomicrobiales</taxon>
        <taxon>Brucellaceae</taxon>
        <taxon>Paenochrobactrum</taxon>
    </lineage>
</organism>
<sequence length="277" mass="30941">MQYTSRLSVRIFIIFIFLPITLILAGCAQTSQPNSCTASQKNALIKEYNLLSYQIIQNRSELITAHENILNSNCRRSPFSTQAKSAFCEQQISRIASLQSTIEKLQNEAETYQAVINGAAIAHPLLSNDGCSVRDSHRYNQKNNRSLQNNKKTISAKTKKQSKAAIIENKKNNQPENLTKHPLEDVEYKVYTPPASVKITHEIVPETLDKQNPAQRNEPVKSLSFSPVSKSQKSVETTTPTGADRPYQPDPKIRVIGSGFFPDQEAVTAQPTQDQNP</sequence>
<evidence type="ECO:0008006" key="6">
    <source>
        <dbReference type="Google" id="ProtNLM"/>
    </source>
</evidence>